<dbReference type="InterPro" id="IPR051942">
    <property type="entry name" value="DENN_domain_containing_2"/>
</dbReference>
<dbReference type="SMART" id="SM00801">
    <property type="entry name" value="dDENN"/>
    <property type="match status" value="1"/>
</dbReference>
<feature type="compositionally biased region" description="Polar residues" evidence="2">
    <location>
        <begin position="1350"/>
        <end position="1364"/>
    </location>
</feature>
<dbReference type="InterPro" id="IPR043153">
    <property type="entry name" value="DENN_C"/>
</dbReference>
<feature type="region of interest" description="Disordered" evidence="2">
    <location>
        <begin position="210"/>
        <end position="239"/>
    </location>
</feature>
<evidence type="ECO:0000313" key="4">
    <source>
        <dbReference type="EMBL" id="KAF0036532.1"/>
    </source>
</evidence>
<evidence type="ECO:0000313" key="5">
    <source>
        <dbReference type="Proteomes" id="UP000438429"/>
    </source>
</evidence>
<feature type="compositionally biased region" description="Polar residues" evidence="2">
    <location>
        <begin position="223"/>
        <end position="238"/>
    </location>
</feature>
<dbReference type="SMART" id="SM00799">
    <property type="entry name" value="DENN"/>
    <property type="match status" value="1"/>
</dbReference>
<dbReference type="InterPro" id="IPR037516">
    <property type="entry name" value="Tripartite_DENN"/>
</dbReference>
<feature type="region of interest" description="Disordered" evidence="2">
    <location>
        <begin position="592"/>
        <end position="615"/>
    </location>
</feature>
<dbReference type="InterPro" id="IPR005113">
    <property type="entry name" value="uDENN_dom"/>
</dbReference>
<gene>
    <name evidence="4" type="ORF">F2P81_011844</name>
</gene>
<evidence type="ECO:0000256" key="2">
    <source>
        <dbReference type="SAM" id="MobiDB-lite"/>
    </source>
</evidence>
<feature type="region of interest" description="Disordered" evidence="2">
    <location>
        <begin position="413"/>
        <end position="558"/>
    </location>
</feature>
<dbReference type="GO" id="GO:0005085">
    <property type="term" value="F:guanyl-nucleotide exchange factor activity"/>
    <property type="evidence" value="ECO:0007669"/>
    <property type="project" value="UniProtKB-KW"/>
</dbReference>
<dbReference type="PANTHER" id="PTHR15288:SF2">
    <property type="entry name" value="DENN DOMAIN-CONTAINING PROTEIN 2D"/>
    <property type="match status" value="1"/>
</dbReference>
<sequence length="1836" mass="197817">MYPTSKDMETVHSGTGVFYQAMPAVAADGKNIMKLIPVQLLNGEFVHYQISKPRLDSVPQTAVNTPPAPVRRNTAVTRQKKMKQVTFENVSPSPVAMDPSSSHNKHPTQQQTASLMSQVPMTATPATDCGKSIRVPCQLPVTVKSPALPRGHYLQIPANAQVRTVPASALPAGIKKQIFNSSSDSAAGSGAPNAVYVSPVTTVNQGAAPQCDSALHSHRALSKSATRTPGGPATSTGTKARLKLIPKASQRPNSPIKWVIEEEDSSTAGSLNPATSHGLHTVAGKENGGLRCDVSESNRGKSGQGQDNALIMCNGKVFFVGKKCSLPPTNRQSDSPATATKSNETAKRVGPDTAPTQQDTSIIIQDEPDEVIDLCDDDAWDDSSQHEAAVRLSASSHQDDDNVIFVSYIPPTSEAAASRDSSVKTQATQEERRDGTGTSTSSSDSVTEERADDEGKDEGSALTGRRPDAVDNVPRVCGSEGTAVRDTEGSDVESLRDTVSRQAEGTGVEAAAGSPADRSSSDGSGSSAACSLKREGSPHPEPRGTSPPAPRPGDVADPQLRQTFGITADVRICLQRIDEASAGHVSARLLMRESTSSAEDDREPANGSKEREVDACSSSISVKRVKVQTEQEASTEAAHTDVTPLKYALFKLNTKPLPKCLSGQSSLKGASSDVENTPVIGYVEPIDEDFLSADEAEDAAAQSPTQCADLNTNRRRMGRMRKRTTCPCCVPGNLQPGVKSSSSSPVGGAVHHTSWFANRQLTHEEDTRQEQKEDDAAVEWTRGGSVESMDSPDRLEIYIPVEAEVKCIPLWSLPASVLKRMGLSACDSEGSKTLASSPEGIWISPAVIRRKGQKLAPHTGRTTKENLSLRLSRVFQAAPGPLRMSFVSSNSVAYDVLRDIKPSATRRSHASALPQGSPPQTYGTGIVVYKGCIYLSIRKSSQIQPETPGSSTPSSSSKRQKKVLLKDNRHKKKHAKGEAREASSSRAARSAPLSSDEVLEVDGPRHRGGPQPQAAEEAAAPGPAWAPEDTEDSGECEMQRLDSNETEVTSQRGATVPLGAACASTSLVKECDFDELVLCVQIMCLAGWPLSSEASRLRCGTDLLSDLIFVCGDRGIYFGKGSWSGYGGRPRGKGIADMCCRPAGCELQQLEKYCAKPKSPQKTTIPPATTGAGHATIPPATTRAEHATNILPATTGAEHPAIPPATTGAEHPAIPPATTGAGHAIIPPATTGAGHDTIPPATTGAEHPAIPPATTGAEHPAILLATTGAEHPTIPPATTGAGHATTTPLDTLSCPLVLRRYDIHPVLVLYLATGPSMDLNMCAVCAQHDKVWFRFFQVTDKTEEGPNVEQPLSPNTRRSFSFSSLRIKKPSSDEDGASQLRGTQDQMKKTEDVTDGKPSYPDYSLLLHVPVGVKDLEPTEPPDPAAAQDTSRQHRYVSGQYFFEYLVVVSLNKTKDGSSYEPRITYQFPKVHTGNSPTIPTEPSQSRHETFSFVLTEIDGSRRNGYCRRLLPGGRGARPPEAYCIISSVACFGLFSKIFDEVEKRRQISMAMIYPFMQKLREAPFPAPGNTVEIKSFIPESGTEIISLTRPLDSWLEHVNFATLFGCLKDEEVLLVFAAAVLERRIIFIADELGTLSQVIHAVAALLYPFTWQHTFISIVPEILMDVVMAPTPYLLGVQKRLLHQVNEEGELIVDLSEDKEKTFIFSTGDESSILPPKLQAEILEALSMRQKTSTEEELNRVVSETFLHFFVKTVGHYASYVKYSHGGGGVFEKRSFYKAIESKTTRHFVKKFLQTQMFDLFIQEVEQQQPGPQQGEDCDDDDDDDEVVRFLCKDL</sequence>
<feature type="compositionally biased region" description="Low complexity" evidence="2">
    <location>
        <begin position="510"/>
        <end position="531"/>
    </location>
</feature>
<dbReference type="Pfam" id="PF03455">
    <property type="entry name" value="dDENN"/>
    <property type="match status" value="1"/>
</dbReference>
<feature type="compositionally biased region" description="Polar residues" evidence="2">
    <location>
        <begin position="327"/>
        <end position="343"/>
    </location>
</feature>
<evidence type="ECO:0000256" key="1">
    <source>
        <dbReference type="ARBA" id="ARBA00022658"/>
    </source>
</evidence>
<dbReference type="InterPro" id="IPR016179">
    <property type="entry name" value="Insulin-like"/>
</dbReference>
<dbReference type="InterPro" id="IPR026191">
    <property type="entry name" value="LRIF1"/>
</dbReference>
<dbReference type="SMART" id="SM00800">
    <property type="entry name" value="uDENN"/>
    <property type="match status" value="1"/>
</dbReference>
<dbReference type="GO" id="GO:0005654">
    <property type="term" value="C:nucleoplasm"/>
    <property type="evidence" value="ECO:0007669"/>
    <property type="project" value="TreeGrafter"/>
</dbReference>
<feature type="compositionally biased region" description="Polar residues" evidence="2">
    <location>
        <begin position="354"/>
        <end position="363"/>
    </location>
</feature>
<dbReference type="Gene3D" id="3.40.50.11500">
    <property type="match status" value="1"/>
</dbReference>
<feature type="region of interest" description="Disordered" evidence="2">
    <location>
        <begin position="1343"/>
        <end position="1402"/>
    </location>
</feature>
<feature type="compositionally biased region" description="Basic and acidic residues" evidence="2">
    <location>
        <begin position="532"/>
        <end position="542"/>
    </location>
</feature>
<feature type="compositionally biased region" description="Basic and acidic residues" evidence="2">
    <location>
        <begin position="483"/>
        <end position="499"/>
    </location>
</feature>
<dbReference type="GO" id="GO:0006355">
    <property type="term" value="P:regulation of DNA-templated transcription"/>
    <property type="evidence" value="ECO:0007669"/>
    <property type="project" value="InterPro"/>
</dbReference>
<dbReference type="EMBL" id="VEVO01000010">
    <property type="protein sequence ID" value="KAF0036532.1"/>
    <property type="molecule type" value="Genomic_DNA"/>
</dbReference>
<evidence type="ECO:0000259" key="3">
    <source>
        <dbReference type="PROSITE" id="PS50211"/>
    </source>
</evidence>
<dbReference type="PROSITE" id="PS50211">
    <property type="entry name" value="DENN"/>
    <property type="match status" value="1"/>
</dbReference>
<feature type="compositionally biased region" description="Polar residues" evidence="2">
    <location>
        <begin position="419"/>
        <end position="428"/>
    </location>
</feature>
<dbReference type="Gene3D" id="3.30.450.200">
    <property type="match status" value="1"/>
</dbReference>
<dbReference type="FunFam" id="3.40.50.11500:FF:000004">
    <property type="entry name" value="DENN domain-containing protein 2C isoform X1"/>
    <property type="match status" value="1"/>
</dbReference>
<feature type="region of interest" description="Disordered" evidence="2">
    <location>
        <begin position="326"/>
        <end position="368"/>
    </location>
</feature>
<dbReference type="GO" id="GO:0042974">
    <property type="term" value="F:nuclear retinoic acid receptor binding"/>
    <property type="evidence" value="ECO:0007669"/>
    <property type="project" value="InterPro"/>
</dbReference>
<dbReference type="Pfam" id="PF02141">
    <property type="entry name" value="DENN"/>
    <property type="match status" value="1"/>
</dbReference>
<dbReference type="InterPro" id="IPR001194">
    <property type="entry name" value="cDENN_dom"/>
</dbReference>
<dbReference type="InterPro" id="IPR036438">
    <property type="entry name" value="Insulin-like_sf"/>
</dbReference>
<feature type="compositionally biased region" description="Basic and acidic residues" evidence="2">
    <location>
        <begin position="1386"/>
        <end position="1395"/>
    </location>
</feature>
<dbReference type="InterPro" id="IPR005112">
    <property type="entry name" value="dDENN_dom"/>
</dbReference>
<dbReference type="PANTHER" id="PTHR15288">
    <property type="entry name" value="DENN DOMAIN-CONTAINING PROTEIN 2"/>
    <property type="match status" value="1"/>
</dbReference>
<dbReference type="GO" id="GO:0005829">
    <property type="term" value="C:cytosol"/>
    <property type="evidence" value="ECO:0007669"/>
    <property type="project" value="TreeGrafter"/>
</dbReference>
<feature type="domain" description="UDENN" evidence="3">
    <location>
        <begin position="1444"/>
        <end position="1814"/>
    </location>
</feature>
<feature type="compositionally biased region" description="Low complexity" evidence="2">
    <location>
        <begin position="947"/>
        <end position="957"/>
    </location>
</feature>
<feature type="compositionally biased region" description="Low complexity" evidence="2">
    <location>
        <begin position="436"/>
        <end position="445"/>
    </location>
</feature>
<feature type="region of interest" description="Disordered" evidence="2">
    <location>
        <begin position="942"/>
        <end position="1037"/>
    </location>
</feature>
<dbReference type="Gene3D" id="1.10.100.10">
    <property type="entry name" value="Insulin-like"/>
    <property type="match status" value="1"/>
</dbReference>
<dbReference type="GO" id="GO:0005576">
    <property type="term" value="C:extracellular region"/>
    <property type="evidence" value="ECO:0007669"/>
    <property type="project" value="InterPro"/>
</dbReference>
<protein>
    <recommendedName>
        <fullName evidence="3">UDENN domain-containing protein</fullName>
    </recommendedName>
</protein>
<dbReference type="SMART" id="SM00078">
    <property type="entry name" value="IlGF"/>
    <property type="match status" value="1"/>
</dbReference>
<feature type="region of interest" description="Disordered" evidence="2">
    <location>
        <begin position="78"/>
        <end position="115"/>
    </location>
</feature>
<dbReference type="Pfam" id="PF15741">
    <property type="entry name" value="LRIF1"/>
    <property type="match status" value="1"/>
</dbReference>
<feature type="region of interest" description="Disordered" evidence="2">
    <location>
        <begin position="267"/>
        <end position="307"/>
    </location>
</feature>
<comment type="caution">
    <text evidence="4">The sequence shown here is derived from an EMBL/GenBank/DDBJ whole genome shotgun (WGS) entry which is preliminary data.</text>
</comment>
<accession>A0A6A4T2T1</accession>
<reference evidence="4 5" key="1">
    <citation type="submission" date="2019-06" db="EMBL/GenBank/DDBJ databases">
        <title>Draft genomes of female and male turbot (Scophthalmus maximus).</title>
        <authorList>
            <person name="Xu H."/>
            <person name="Xu X.-W."/>
            <person name="Shao C."/>
            <person name="Chen S."/>
        </authorList>
    </citation>
    <scope>NUCLEOTIDE SEQUENCE [LARGE SCALE GENOMIC DNA]</scope>
    <source>
        <strain evidence="4">Ysfricsl-2016a</strain>
        <tissue evidence="4">Blood</tissue>
    </source>
</reference>
<keyword evidence="1" id="KW-0344">Guanine-nucleotide releasing factor</keyword>
<dbReference type="SUPFAM" id="SSF56994">
    <property type="entry name" value="Insulin-like"/>
    <property type="match status" value="1"/>
</dbReference>
<feature type="compositionally biased region" description="Low complexity" evidence="2">
    <location>
        <begin position="1009"/>
        <end position="1027"/>
    </location>
</feature>
<proteinExistence type="predicted"/>
<organism evidence="4 5">
    <name type="scientific">Scophthalmus maximus</name>
    <name type="common">Turbot</name>
    <name type="synonym">Psetta maxima</name>
    <dbReference type="NCBI Taxonomy" id="52904"/>
    <lineage>
        <taxon>Eukaryota</taxon>
        <taxon>Metazoa</taxon>
        <taxon>Chordata</taxon>
        <taxon>Craniata</taxon>
        <taxon>Vertebrata</taxon>
        <taxon>Euteleostomi</taxon>
        <taxon>Actinopterygii</taxon>
        <taxon>Neopterygii</taxon>
        <taxon>Teleostei</taxon>
        <taxon>Neoteleostei</taxon>
        <taxon>Acanthomorphata</taxon>
        <taxon>Carangaria</taxon>
        <taxon>Pleuronectiformes</taxon>
        <taxon>Pleuronectoidei</taxon>
        <taxon>Scophthalmidae</taxon>
        <taxon>Scophthalmus</taxon>
    </lineage>
</organism>
<dbReference type="GO" id="GO:0005179">
    <property type="term" value="F:hormone activity"/>
    <property type="evidence" value="ECO:0007669"/>
    <property type="project" value="InterPro"/>
</dbReference>
<feature type="compositionally biased region" description="Polar residues" evidence="2">
    <location>
        <begin position="99"/>
        <end position="115"/>
    </location>
</feature>
<feature type="compositionally biased region" description="Basic residues" evidence="2">
    <location>
        <begin position="958"/>
        <end position="975"/>
    </location>
</feature>
<name>A0A6A4T2T1_SCOMX</name>
<dbReference type="Proteomes" id="UP000438429">
    <property type="component" value="Unassembled WGS sequence"/>
</dbReference>